<evidence type="ECO:0000256" key="2">
    <source>
        <dbReference type="ARBA" id="ARBA00004370"/>
    </source>
</evidence>
<dbReference type="Gene3D" id="1.10.287.130">
    <property type="match status" value="1"/>
</dbReference>
<dbReference type="InterPro" id="IPR013656">
    <property type="entry name" value="PAS_4"/>
</dbReference>
<evidence type="ECO:0000256" key="6">
    <source>
        <dbReference type="ARBA" id="ARBA00022777"/>
    </source>
</evidence>
<dbReference type="SUPFAM" id="SSF55785">
    <property type="entry name" value="PYP-like sensor domain (PAS domain)"/>
    <property type="match status" value="1"/>
</dbReference>
<dbReference type="NCBIfam" id="TIGR00229">
    <property type="entry name" value="sensory_box"/>
    <property type="match status" value="1"/>
</dbReference>
<comment type="subcellular location">
    <subcellularLocation>
        <location evidence="2">Membrane</location>
    </subcellularLocation>
</comment>
<dbReference type="Pfam" id="PF02518">
    <property type="entry name" value="HATPase_c"/>
    <property type="match status" value="1"/>
</dbReference>
<feature type="domain" description="PAS" evidence="9">
    <location>
        <begin position="380"/>
        <end position="431"/>
    </location>
</feature>
<reference evidence="11 12" key="2">
    <citation type="submission" date="2020-05" db="EMBL/GenBank/DDBJ databases">
        <title>Draft genome sequence of Desulfovibrio sp. strainFSS-1.</title>
        <authorList>
            <person name="Shimoshige H."/>
            <person name="Kobayashi H."/>
            <person name="Maekawa T."/>
        </authorList>
    </citation>
    <scope>NUCLEOTIDE SEQUENCE [LARGE SCALE GENOMIC DNA]</scope>
    <source>
        <strain evidence="11 12">SIID29052-01</strain>
    </source>
</reference>
<dbReference type="InterPro" id="IPR036890">
    <property type="entry name" value="HATPase_C_sf"/>
</dbReference>
<dbReference type="PRINTS" id="PR00344">
    <property type="entry name" value="BCTRLSENSOR"/>
</dbReference>
<dbReference type="Gene3D" id="3.30.450.20">
    <property type="entry name" value="PAS domain"/>
    <property type="match status" value="2"/>
</dbReference>
<dbReference type="CDD" id="cd00130">
    <property type="entry name" value="PAS"/>
    <property type="match status" value="1"/>
</dbReference>
<dbReference type="SUPFAM" id="SSF55874">
    <property type="entry name" value="ATPase domain of HSP90 chaperone/DNA topoisomerase II/histidine kinase"/>
    <property type="match status" value="1"/>
</dbReference>
<evidence type="ECO:0000259" key="8">
    <source>
        <dbReference type="PROSITE" id="PS50109"/>
    </source>
</evidence>
<dbReference type="Gene3D" id="6.10.340.10">
    <property type="match status" value="1"/>
</dbReference>
<evidence type="ECO:0000259" key="9">
    <source>
        <dbReference type="PROSITE" id="PS50112"/>
    </source>
</evidence>
<reference evidence="11 12" key="1">
    <citation type="submission" date="2020-04" db="EMBL/GenBank/DDBJ databases">
        <authorList>
            <consortium name="Desulfovibrio sp. FSS-1 genome sequencing consortium"/>
            <person name="Shimoshige H."/>
            <person name="Kobayashi H."/>
            <person name="Maekawa T."/>
        </authorList>
    </citation>
    <scope>NUCLEOTIDE SEQUENCE [LARGE SCALE GENOMIC DNA]</scope>
    <source>
        <strain evidence="11 12">SIID29052-01</strain>
    </source>
</reference>
<dbReference type="InterPro" id="IPR003661">
    <property type="entry name" value="HisK_dim/P_dom"/>
</dbReference>
<dbReference type="InterPro" id="IPR035965">
    <property type="entry name" value="PAS-like_dom_sf"/>
</dbReference>
<dbReference type="CDD" id="cd06225">
    <property type="entry name" value="HAMP"/>
    <property type="match status" value="1"/>
</dbReference>
<dbReference type="CDD" id="cd00082">
    <property type="entry name" value="HisKA"/>
    <property type="match status" value="1"/>
</dbReference>
<dbReference type="EMBL" id="BLTE01000003">
    <property type="protein sequence ID" value="GFK93257.1"/>
    <property type="molecule type" value="Genomic_DNA"/>
</dbReference>
<evidence type="ECO:0000256" key="3">
    <source>
        <dbReference type="ARBA" id="ARBA00012438"/>
    </source>
</evidence>
<feature type="transmembrane region" description="Helical" evidence="7">
    <location>
        <begin position="17"/>
        <end position="38"/>
    </location>
</feature>
<evidence type="ECO:0000259" key="10">
    <source>
        <dbReference type="PROSITE" id="PS50885"/>
    </source>
</evidence>
<keyword evidence="4" id="KW-0597">Phosphoprotein</keyword>
<keyword evidence="7" id="KW-0472">Membrane</keyword>
<dbReference type="CDD" id="cd12914">
    <property type="entry name" value="PDC1_DGC_like"/>
    <property type="match status" value="1"/>
</dbReference>
<gene>
    <name evidence="11" type="primary">cckA_4</name>
    <name evidence="11" type="ORF">NNJEOMEG_01088</name>
</gene>
<dbReference type="SUPFAM" id="SSF47384">
    <property type="entry name" value="Homodimeric domain of signal transducing histidine kinase"/>
    <property type="match status" value="1"/>
</dbReference>
<comment type="caution">
    <text evidence="11">The sequence shown here is derived from an EMBL/GenBank/DDBJ whole genome shotgun (WGS) entry which is preliminary data.</text>
</comment>
<organism evidence="11 12">
    <name type="scientific">Fundidesulfovibrio magnetotacticus</name>
    <dbReference type="NCBI Taxonomy" id="2730080"/>
    <lineage>
        <taxon>Bacteria</taxon>
        <taxon>Pseudomonadati</taxon>
        <taxon>Thermodesulfobacteriota</taxon>
        <taxon>Desulfovibrionia</taxon>
        <taxon>Desulfovibrionales</taxon>
        <taxon>Desulfovibrionaceae</taxon>
        <taxon>Fundidesulfovibrio</taxon>
    </lineage>
</organism>
<dbReference type="InterPro" id="IPR005467">
    <property type="entry name" value="His_kinase_dom"/>
</dbReference>
<feature type="domain" description="Histidine kinase" evidence="8">
    <location>
        <begin position="514"/>
        <end position="760"/>
    </location>
</feature>
<dbReference type="SMART" id="SM00091">
    <property type="entry name" value="PAS"/>
    <property type="match status" value="1"/>
</dbReference>
<dbReference type="InterPro" id="IPR036097">
    <property type="entry name" value="HisK_dim/P_sf"/>
</dbReference>
<feature type="domain" description="HAMP" evidence="10">
    <location>
        <begin position="315"/>
        <end position="368"/>
    </location>
</feature>
<dbReference type="RefSeq" id="WP_173082098.1">
    <property type="nucleotide sequence ID" value="NZ_BLTE01000003.1"/>
</dbReference>
<dbReference type="PROSITE" id="PS50885">
    <property type="entry name" value="HAMP"/>
    <property type="match status" value="1"/>
</dbReference>
<dbReference type="PANTHER" id="PTHR43065:SF42">
    <property type="entry name" value="TWO-COMPONENT SENSOR PPRA"/>
    <property type="match status" value="1"/>
</dbReference>
<keyword evidence="6 11" id="KW-0418">Kinase</keyword>
<evidence type="ECO:0000313" key="11">
    <source>
        <dbReference type="EMBL" id="GFK93257.1"/>
    </source>
</evidence>
<keyword evidence="7" id="KW-0812">Transmembrane</keyword>
<dbReference type="GO" id="GO:0016020">
    <property type="term" value="C:membrane"/>
    <property type="evidence" value="ECO:0007669"/>
    <property type="project" value="UniProtKB-SubCell"/>
</dbReference>
<dbReference type="InterPro" id="IPR003594">
    <property type="entry name" value="HATPase_dom"/>
</dbReference>
<keyword evidence="7" id="KW-1133">Transmembrane helix</keyword>
<dbReference type="AlphaFoldDB" id="A0A6V8LUE3"/>
<accession>A0A6V8LUE3</accession>
<sequence>MEAHGSTTASRRTLARALTLVVLAALIPATIMLVLTGLEQRDIARRDALETAQGLARSLAALHKASAGEARAMLSALARTNIVQTRDLPNCAEVFAGILADNPQLTNVFLADAPGRAVASGLAPFTGTDVSDRAYFQRAMASGHFSAGDHIHGRSSGLPIQVFAMPLKAPDGRPDAVLVLSYKLSMYERFLEGYPMPSSARVAFIDSKGVRMLAFPTEPDRTVGTAVSPAVWGRIRTAQSDQGWFSDRRTGGAPGLFVFSRLRLEGDREPFVSVAVSFSNEDIFGRAERNLARNLLLTALAGLLALAVSRRLGRRAILDGVEGLRAAAARLGEGELEARADEARGCLEFRELAGRFNAMAQALQRRQDEVTRSARDLSAMRNLLANLLESMPSAVIGMDARERITHWNRGAKKLTGLEPGQALGRTLTEVFPWLAQRVDHVERGPRDVAPLELTASALPGAEGTRYMDILASPLVANGVDGAVVRVDDVTERVRLEALLIQSEKMNSIGSLAGGMAHEINNPLSGILQAVQIIQRRLDPSAEANRAAALASGADLEILRDYLQRRGIFTFLDTVRESGERAARIVRNMLGFIRKSASARVPVSLPELADKTIEIAATDYDLKKKYDFRSIEIVREYAPDMPLVHCSASDLEQVVYNLLVNAAQAMASRDAPPAPPRLVVRVHAADGMGVLEIEDNGPGMEESVRLRVFEPLFSTKPPGEGTGLGLAVAWFIVVNSHGGDIRAESSPGRGARFVVRLPLAGPEHAESGAPLTPARG</sequence>
<evidence type="ECO:0000256" key="7">
    <source>
        <dbReference type="SAM" id="Phobius"/>
    </source>
</evidence>
<proteinExistence type="predicted"/>
<dbReference type="SMART" id="SM00304">
    <property type="entry name" value="HAMP"/>
    <property type="match status" value="1"/>
</dbReference>
<evidence type="ECO:0000256" key="5">
    <source>
        <dbReference type="ARBA" id="ARBA00022679"/>
    </source>
</evidence>
<evidence type="ECO:0000256" key="4">
    <source>
        <dbReference type="ARBA" id="ARBA00022553"/>
    </source>
</evidence>
<evidence type="ECO:0000256" key="1">
    <source>
        <dbReference type="ARBA" id="ARBA00000085"/>
    </source>
</evidence>
<dbReference type="Gene3D" id="3.30.565.10">
    <property type="entry name" value="Histidine kinase-like ATPase, C-terminal domain"/>
    <property type="match status" value="1"/>
</dbReference>
<dbReference type="InterPro" id="IPR000014">
    <property type="entry name" value="PAS"/>
</dbReference>
<dbReference type="InterPro" id="IPR004358">
    <property type="entry name" value="Sig_transdc_His_kin-like_C"/>
</dbReference>
<keyword evidence="12" id="KW-1185">Reference proteome</keyword>
<dbReference type="Pfam" id="PF00512">
    <property type="entry name" value="HisKA"/>
    <property type="match status" value="1"/>
</dbReference>
<dbReference type="SMART" id="SM00387">
    <property type="entry name" value="HATPase_c"/>
    <property type="match status" value="1"/>
</dbReference>
<comment type="catalytic activity">
    <reaction evidence="1">
        <text>ATP + protein L-histidine = ADP + protein N-phospho-L-histidine.</text>
        <dbReference type="EC" id="2.7.13.3"/>
    </reaction>
</comment>
<name>A0A6V8LUE3_9BACT</name>
<protein>
    <recommendedName>
        <fullName evidence="3">histidine kinase</fullName>
        <ecNumber evidence="3">2.7.13.3</ecNumber>
    </recommendedName>
</protein>
<dbReference type="InterPro" id="IPR003660">
    <property type="entry name" value="HAMP_dom"/>
</dbReference>
<dbReference type="PROSITE" id="PS50109">
    <property type="entry name" value="HIS_KIN"/>
    <property type="match status" value="1"/>
</dbReference>
<dbReference type="GO" id="GO:0000155">
    <property type="term" value="F:phosphorelay sensor kinase activity"/>
    <property type="evidence" value="ECO:0007669"/>
    <property type="project" value="InterPro"/>
</dbReference>
<dbReference type="PROSITE" id="PS50112">
    <property type="entry name" value="PAS"/>
    <property type="match status" value="1"/>
</dbReference>
<dbReference type="PANTHER" id="PTHR43065">
    <property type="entry name" value="SENSOR HISTIDINE KINASE"/>
    <property type="match status" value="1"/>
</dbReference>
<dbReference type="Pfam" id="PF00672">
    <property type="entry name" value="HAMP"/>
    <property type="match status" value="1"/>
</dbReference>
<dbReference type="SMART" id="SM00388">
    <property type="entry name" value="HisKA"/>
    <property type="match status" value="1"/>
</dbReference>
<dbReference type="Pfam" id="PF08448">
    <property type="entry name" value="PAS_4"/>
    <property type="match status" value="1"/>
</dbReference>
<evidence type="ECO:0000313" key="12">
    <source>
        <dbReference type="Proteomes" id="UP000494245"/>
    </source>
</evidence>
<keyword evidence="5" id="KW-0808">Transferase</keyword>
<dbReference type="EC" id="2.7.13.3" evidence="3"/>
<dbReference type="Proteomes" id="UP000494245">
    <property type="component" value="Unassembled WGS sequence"/>
</dbReference>